<evidence type="ECO:0000313" key="1">
    <source>
        <dbReference type="EMBL" id="MCJ2182193.1"/>
    </source>
</evidence>
<dbReference type="InterPro" id="IPR008533">
    <property type="entry name" value="DUF815"/>
</dbReference>
<sequence>MTSPASDAAQTALLARIADALARTSDALARSSDALARSSDALERLAPPAAPETDWRSYPAYVWTGSTARGVARLDAPALNMLRGIDQQKESVVTNVLRLAAGHAAHDMLLWGSRGMGKSALLRAAIRKGQAEHANGIALVQVAQDALSGVSDLFATLGTIDRRFLVFVDDLGFEESDGAGPRLLRSWLEGGVEARPANVRLAVTSNRRAIVARSMREQDDPINPRDVVDDRLALADRFGLSIGFHACDQDSYLAIITGYAQEFGLAFEADDALEWSRRRGARSGRVAWQYVNELAGRAGKALS</sequence>
<dbReference type="EMBL" id="JALHLF010000013">
    <property type="protein sequence ID" value="MCJ2182193.1"/>
    <property type="molecule type" value="Genomic_DNA"/>
</dbReference>
<dbReference type="PANTHER" id="PTHR42935:SF1">
    <property type="entry name" value="SLR0930 PROTEIN"/>
    <property type="match status" value="1"/>
</dbReference>
<dbReference type="Proteomes" id="UP001162881">
    <property type="component" value="Unassembled WGS sequence"/>
</dbReference>
<gene>
    <name evidence="1" type="ORF">MTR62_05700</name>
</gene>
<dbReference type="InterPro" id="IPR027417">
    <property type="entry name" value="P-loop_NTPase"/>
</dbReference>
<comment type="caution">
    <text evidence="1">The sequence shown here is derived from an EMBL/GenBank/DDBJ whole genome shotgun (WGS) entry which is preliminary data.</text>
</comment>
<name>A0ABT0BBG3_9SPHN</name>
<dbReference type="RefSeq" id="WP_244017871.1">
    <property type="nucleotide sequence ID" value="NZ_JALHLF010000013.1"/>
</dbReference>
<accession>A0ABT0BBG3</accession>
<proteinExistence type="predicted"/>
<dbReference type="Gene3D" id="3.40.50.300">
    <property type="entry name" value="P-loop containing nucleotide triphosphate hydrolases"/>
    <property type="match status" value="1"/>
</dbReference>
<reference evidence="1" key="1">
    <citation type="submission" date="2022-03" db="EMBL/GenBank/DDBJ databases">
        <title>Identification of a novel bacterium isolated from mangrove sediments.</title>
        <authorList>
            <person name="Pan X."/>
        </authorList>
    </citation>
    <scope>NUCLEOTIDE SEQUENCE</scope>
    <source>
        <strain evidence="1">B1949</strain>
    </source>
</reference>
<evidence type="ECO:0000313" key="2">
    <source>
        <dbReference type="Proteomes" id="UP001162881"/>
    </source>
</evidence>
<dbReference type="Pfam" id="PF05673">
    <property type="entry name" value="DUF815"/>
    <property type="match status" value="1"/>
</dbReference>
<protein>
    <submittedName>
        <fullName evidence="1">ATP-binding protein</fullName>
    </submittedName>
</protein>
<keyword evidence="1" id="KW-0547">Nucleotide-binding</keyword>
<organism evidence="1 2">
    <name type="scientific">Novosphingobium organovorum</name>
    <dbReference type="NCBI Taxonomy" id="2930092"/>
    <lineage>
        <taxon>Bacteria</taxon>
        <taxon>Pseudomonadati</taxon>
        <taxon>Pseudomonadota</taxon>
        <taxon>Alphaproteobacteria</taxon>
        <taxon>Sphingomonadales</taxon>
        <taxon>Sphingomonadaceae</taxon>
        <taxon>Novosphingobium</taxon>
    </lineage>
</organism>
<keyword evidence="1" id="KW-0067">ATP-binding</keyword>
<dbReference type="GO" id="GO:0005524">
    <property type="term" value="F:ATP binding"/>
    <property type="evidence" value="ECO:0007669"/>
    <property type="project" value="UniProtKB-KW"/>
</dbReference>
<dbReference type="SUPFAM" id="SSF52540">
    <property type="entry name" value="P-loop containing nucleoside triphosphate hydrolases"/>
    <property type="match status" value="1"/>
</dbReference>
<dbReference type="PANTHER" id="PTHR42935">
    <property type="entry name" value="SLR0930 PROTEIN"/>
    <property type="match status" value="1"/>
</dbReference>
<keyword evidence="2" id="KW-1185">Reference proteome</keyword>